<gene>
    <name evidence="3" type="ORF">H6P81_010212</name>
</gene>
<dbReference type="Gene3D" id="3.30.420.10">
    <property type="entry name" value="Ribonuclease H-like superfamily/Ribonuclease H"/>
    <property type="match status" value="1"/>
</dbReference>
<dbReference type="PANTHER" id="PTHR33116:SF78">
    <property type="entry name" value="OS12G0587133 PROTEIN"/>
    <property type="match status" value="1"/>
</dbReference>
<evidence type="ECO:0000259" key="2">
    <source>
        <dbReference type="PROSITE" id="PS50879"/>
    </source>
</evidence>
<dbReference type="EMBL" id="JAINDJ010000004">
    <property type="protein sequence ID" value="KAG9450247.1"/>
    <property type="molecule type" value="Genomic_DNA"/>
</dbReference>
<dbReference type="InterPro" id="IPR036397">
    <property type="entry name" value="RNaseH_sf"/>
</dbReference>
<dbReference type="GO" id="GO:0004523">
    <property type="term" value="F:RNA-DNA hybrid ribonuclease activity"/>
    <property type="evidence" value="ECO:0007669"/>
    <property type="project" value="InterPro"/>
</dbReference>
<dbReference type="AlphaFoldDB" id="A0AAV7EN47"/>
<evidence type="ECO:0000313" key="3">
    <source>
        <dbReference type="EMBL" id="KAG9450247.1"/>
    </source>
</evidence>
<organism evidence="3 4">
    <name type="scientific">Aristolochia fimbriata</name>
    <name type="common">White veined hardy Dutchman's pipe vine</name>
    <dbReference type="NCBI Taxonomy" id="158543"/>
    <lineage>
        <taxon>Eukaryota</taxon>
        <taxon>Viridiplantae</taxon>
        <taxon>Streptophyta</taxon>
        <taxon>Embryophyta</taxon>
        <taxon>Tracheophyta</taxon>
        <taxon>Spermatophyta</taxon>
        <taxon>Magnoliopsida</taxon>
        <taxon>Magnoliidae</taxon>
        <taxon>Piperales</taxon>
        <taxon>Aristolochiaceae</taxon>
        <taxon>Aristolochia</taxon>
    </lineage>
</organism>
<dbReference type="PANTHER" id="PTHR33116">
    <property type="entry name" value="REVERSE TRANSCRIPTASE ZINC-BINDING DOMAIN-CONTAINING PROTEIN-RELATED-RELATED"/>
    <property type="match status" value="1"/>
</dbReference>
<proteinExistence type="predicted"/>
<comment type="caution">
    <text evidence="3">The sequence shown here is derived from an EMBL/GenBank/DDBJ whole genome shotgun (WGS) entry which is preliminary data.</text>
</comment>
<dbReference type="InterPro" id="IPR026960">
    <property type="entry name" value="RVT-Znf"/>
</dbReference>
<dbReference type="Pfam" id="PF13966">
    <property type="entry name" value="zf-RVT"/>
    <property type="match status" value="1"/>
</dbReference>
<evidence type="ECO:0000259" key="1">
    <source>
        <dbReference type="PROSITE" id="PS50878"/>
    </source>
</evidence>
<feature type="domain" description="Reverse transcriptase" evidence="1">
    <location>
        <begin position="205"/>
        <end position="493"/>
    </location>
</feature>
<dbReference type="InterPro" id="IPR043502">
    <property type="entry name" value="DNA/RNA_pol_sf"/>
</dbReference>
<keyword evidence="4" id="KW-1185">Reference proteome</keyword>
<sequence>MKLKLLKKKLIDWVKLKKVATATQRSLLHLQVDALDALEEGRHLTDSELTDHSRAASDLRELVARERIVWKQRARYKWLKEGDANSHFFHAVASARRRSNRVNSLIVNGELTSDREAITNALVEFYVGLYTAEPGPRHSMDGMPIASLSPDKATWLEAHFSLEEIEAAVKTFPMDKAPGPDSFNGEFFRTSWEFMKTDVIDMLNDFYHRGIVYRRLRASLISLLPKKEGVENIRDFRPISLISGPYKIVARILAGRLKTVLPDLISKEQNGFISSRQILDAAMVTHEVADRFAKAEQPRIILKLDKEKAFDMVDWDFLEAMIRHMSFGERWIGWIRSCVENASFSLLVNGGVFGRFGGSRGLWQGDPLSPLLFNIMGEGLTSLVKAALELGWLTNVLPEGLIPLSQFADDTIIFGEGSLDQVEKWKVVITLFELGSGHEVLQHFATTLGCSVGTLPSTYLGLPLFHSRISKSLWCLVIEKVQKRLSIWKGKMLSKAWRLILIRACLSGIPMHYLSFMHCPSSVVKELERLYRNFLWKGATEDFKYHLVNWRKDDGRLDSLMLSPSTDGSFTVASAYSVLLPSSDAHVSRQAWQLPAPPMVQFFIWSALHSKILTRDVLTRRGQQLNSLFCPLCDTWMETADHLLLHCEYTWKIWTWFVEQFNCSWVVPNSLASLLTASPPPHLSTMVQGKLRDSEVARPAWGVIASTRIFHPPSPPATWIPQPAGTIKVNFDGSSLGNPGPVGYGGEFQNLEGEILMSFAGPIGIEDSTSAEVHGVL</sequence>
<dbReference type="Proteomes" id="UP000825729">
    <property type="component" value="Unassembled WGS sequence"/>
</dbReference>
<evidence type="ECO:0000313" key="4">
    <source>
        <dbReference type="Proteomes" id="UP000825729"/>
    </source>
</evidence>
<feature type="domain" description="RNase H type-1" evidence="2">
    <location>
        <begin position="723"/>
        <end position="777"/>
    </location>
</feature>
<protein>
    <recommendedName>
        <fullName evidence="5">Reverse transcriptase domain-containing protein</fullName>
    </recommendedName>
</protein>
<dbReference type="PROSITE" id="PS50879">
    <property type="entry name" value="RNASE_H_1"/>
    <property type="match status" value="1"/>
</dbReference>
<accession>A0AAV7EN47</accession>
<dbReference type="GO" id="GO:0003676">
    <property type="term" value="F:nucleic acid binding"/>
    <property type="evidence" value="ECO:0007669"/>
    <property type="project" value="InterPro"/>
</dbReference>
<dbReference type="SUPFAM" id="SSF56672">
    <property type="entry name" value="DNA/RNA polymerases"/>
    <property type="match status" value="1"/>
</dbReference>
<dbReference type="Pfam" id="PF00078">
    <property type="entry name" value="RVT_1"/>
    <property type="match status" value="1"/>
</dbReference>
<name>A0AAV7EN47_ARIFI</name>
<dbReference type="InterPro" id="IPR002156">
    <property type="entry name" value="RNaseH_domain"/>
</dbReference>
<dbReference type="InterPro" id="IPR012337">
    <property type="entry name" value="RNaseH-like_sf"/>
</dbReference>
<dbReference type="CDD" id="cd01650">
    <property type="entry name" value="RT_nLTR_like"/>
    <property type="match status" value="1"/>
</dbReference>
<dbReference type="InterPro" id="IPR000477">
    <property type="entry name" value="RT_dom"/>
</dbReference>
<dbReference type="PROSITE" id="PS50878">
    <property type="entry name" value="RT_POL"/>
    <property type="match status" value="1"/>
</dbReference>
<reference evidence="3 4" key="1">
    <citation type="submission" date="2021-07" db="EMBL/GenBank/DDBJ databases">
        <title>The Aristolochia fimbriata genome: insights into angiosperm evolution, floral development and chemical biosynthesis.</title>
        <authorList>
            <person name="Jiao Y."/>
        </authorList>
    </citation>
    <scope>NUCLEOTIDE SEQUENCE [LARGE SCALE GENOMIC DNA]</scope>
    <source>
        <strain evidence="3">IBCAS-2021</strain>
        <tissue evidence="3">Leaf</tissue>
    </source>
</reference>
<dbReference type="SUPFAM" id="SSF53098">
    <property type="entry name" value="Ribonuclease H-like"/>
    <property type="match status" value="1"/>
</dbReference>
<evidence type="ECO:0008006" key="5">
    <source>
        <dbReference type="Google" id="ProtNLM"/>
    </source>
</evidence>